<dbReference type="Pfam" id="PF10015">
    <property type="entry name" value="ThermoDBP-RP_arch"/>
    <property type="match status" value="1"/>
</dbReference>
<dbReference type="HOGENOM" id="CLU_1691618_0_0_2"/>
<proteinExistence type="predicted"/>
<reference evidence="2 3" key="1">
    <citation type="journal article" date="2005" name="J. Bacteriol.">
        <title>The genome of Sulfolobus acidocaldarius, a model organism of the Crenarchaeota.</title>
        <authorList>
            <person name="Chen L."/>
            <person name="Brugger K."/>
            <person name="Skovgaard M."/>
            <person name="Redder P."/>
            <person name="She Q."/>
            <person name="Torarinsson E."/>
            <person name="Greve B."/>
            <person name="Awayez M."/>
            <person name="Zibat A."/>
            <person name="Klenk H.-P."/>
            <person name="Garrett R.A."/>
        </authorList>
    </citation>
    <scope>NUCLEOTIDE SEQUENCE [LARGE SCALE GENOMIC DNA]</scope>
    <source>
        <strain evidence="3">ATCC 33909 / DSM 639 / JCM 8929 / NBRC 15157 / NCIMB 11770</strain>
    </source>
</reference>
<evidence type="ECO:0000313" key="2">
    <source>
        <dbReference type="EMBL" id="AAY80562.1"/>
    </source>
</evidence>
<organism evidence="2 3">
    <name type="scientific">Sulfolobus acidocaldarius (strain ATCC 33909 / DSM 639 / JCM 8929 / NBRC 15157 / NCIMB 11770)</name>
    <dbReference type="NCBI Taxonomy" id="330779"/>
    <lineage>
        <taxon>Archaea</taxon>
        <taxon>Thermoproteota</taxon>
        <taxon>Thermoprotei</taxon>
        <taxon>Sulfolobales</taxon>
        <taxon>Sulfolobaceae</taxon>
        <taxon>Sulfolobus</taxon>
    </lineage>
</organism>
<accession>Q4J9G8</accession>
<gene>
    <name evidence="2" type="ordered locus">Saci_1216</name>
</gene>
<dbReference type="EMBL" id="CP000077">
    <property type="protein sequence ID" value="AAY80562.1"/>
    <property type="molecule type" value="Genomic_DNA"/>
</dbReference>
<dbReference type="InterPro" id="IPR017140">
    <property type="entry name" value="ThermoDBP-RPs_arc"/>
</dbReference>
<dbReference type="RefSeq" id="WP_011278064.1">
    <property type="nucleotide sequence ID" value="NC_007181.1"/>
</dbReference>
<keyword evidence="1" id="KW-0175">Coiled coil</keyword>
<protein>
    <submittedName>
        <fullName evidence="2">Conserved Archaeal protein</fullName>
    </submittedName>
</protein>
<sequence>MPTEEEKRDLERAEEYEHITARATVIGKNKIELSTGLIIAARYADKLRRVALVAFSRVAPKDVIVRDVAELNKKLYDIIVKEMKLNKLSVIRILVDAEYNERENKLEFDNIRVIRYLTEEECSNQLKQLNEKIKDLEKELQTYKEKIKKIEQLLSSS</sequence>
<dbReference type="AlphaFoldDB" id="Q4J9G8"/>
<evidence type="ECO:0000256" key="1">
    <source>
        <dbReference type="SAM" id="Coils"/>
    </source>
</evidence>
<dbReference type="eggNOG" id="arCOG03772">
    <property type="taxonomic scope" value="Archaea"/>
</dbReference>
<dbReference type="GeneID" id="14551719"/>
<dbReference type="Proteomes" id="UP000001018">
    <property type="component" value="Chromosome"/>
</dbReference>
<dbReference type="PATRIC" id="fig|330779.12.peg.1178"/>
<feature type="coiled-coil region" evidence="1">
    <location>
        <begin position="119"/>
        <end position="153"/>
    </location>
</feature>
<dbReference type="STRING" id="330779.Saci_1216"/>
<name>Q4J9G8_SULAC</name>
<dbReference type="PIRSF" id="PIRSF037214">
    <property type="entry name" value="UCP037214"/>
    <property type="match status" value="1"/>
</dbReference>
<evidence type="ECO:0000313" key="3">
    <source>
        <dbReference type="Proteomes" id="UP000001018"/>
    </source>
</evidence>
<keyword evidence="3" id="KW-1185">Reference proteome</keyword>
<dbReference type="KEGG" id="sai:Saci_1216"/>